<evidence type="ECO:0000313" key="2">
    <source>
        <dbReference type="Proteomes" id="UP001497516"/>
    </source>
</evidence>
<evidence type="ECO:0000313" key="1">
    <source>
        <dbReference type="EMBL" id="CAL1403226.1"/>
    </source>
</evidence>
<accession>A0AAV2FXY1</accession>
<reference evidence="1 2" key="1">
    <citation type="submission" date="2024-04" db="EMBL/GenBank/DDBJ databases">
        <authorList>
            <person name="Fracassetti M."/>
        </authorList>
    </citation>
    <scope>NUCLEOTIDE SEQUENCE [LARGE SCALE GENOMIC DNA]</scope>
</reference>
<keyword evidence="2" id="KW-1185">Reference proteome</keyword>
<dbReference type="EMBL" id="OZ034820">
    <property type="protein sequence ID" value="CAL1403226.1"/>
    <property type="molecule type" value="Genomic_DNA"/>
</dbReference>
<dbReference type="Proteomes" id="UP001497516">
    <property type="component" value="Chromosome 7"/>
</dbReference>
<proteinExistence type="predicted"/>
<organism evidence="1 2">
    <name type="scientific">Linum trigynum</name>
    <dbReference type="NCBI Taxonomy" id="586398"/>
    <lineage>
        <taxon>Eukaryota</taxon>
        <taxon>Viridiplantae</taxon>
        <taxon>Streptophyta</taxon>
        <taxon>Embryophyta</taxon>
        <taxon>Tracheophyta</taxon>
        <taxon>Spermatophyta</taxon>
        <taxon>Magnoliopsida</taxon>
        <taxon>eudicotyledons</taxon>
        <taxon>Gunneridae</taxon>
        <taxon>Pentapetalae</taxon>
        <taxon>rosids</taxon>
        <taxon>fabids</taxon>
        <taxon>Malpighiales</taxon>
        <taxon>Linaceae</taxon>
        <taxon>Linum</taxon>
    </lineage>
</organism>
<dbReference type="AlphaFoldDB" id="A0AAV2FXY1"/>
<protein>
    <submittedName>
        <fullName evidence="1">Uncharacterized protein</fullName>
    </submittedName>
</protein>
<sequence>MRRPQMEASKEVAWLQGSLDDECLKCQAECEARWEEERKGYVEELTLDSEKEALSKEVGAQAIEIDLLVVPSPTPQF</sequence>
<name>A0AAV2FXY1_9ROSI</name>
<gene>
    <name evidence="1" type="ORF">LTRI10_LOCUS43172</name>
</gene>